<dbReference type="RefSeq" id="WP_237855183.1">
    <property type="nucleotide sequence ID" value="NZ_JAKLWS010000021.1"/>
</dbReference>
<comment type="caution">
    <text evidence="1">The sequence shown here is derived from an EMBL/GenBank/DDBJ whole genome shotgun (WGS) entry which is preliminary data.</text>
</comment>
<dbReference type="Proteomes" id="UP001165366">
    <property type="component" value="Unassembled WGS sequence"/>
</dbReference>
<sequence>MKNLLALLLTTCIILGVISLSSAQESDHALMFEAGIGYGSQIESLGFQGGALYQINEQFRVSADGIYYLPGDDSNGVEFNWLEFNANGHYLFATQENMKFYLLSGLNFSSLFSDSANIRLPGGDTTDTVYVGLNIGAGAEYSLGSVNAYLEGKYALSSANQLVLTGGLRIPLAR</sequence>
<evidence type="ECO:0008006" key="3">
    <source>
        <dbReference type="Google" id="ProtNLM"/>
    </source>
</evidence>
<proteinExistence type="predicted"/>
<reference evidence="1" key="2">
    <citation type="submission" date="2024-05" db="EMBL/GenBank/DDBJ databases">
        <title>Rhodohalobacter halophilus gen. nov., sp. nov., a moderately halophilic member of the family Balneolaceae.</title>
        <authorList>
            <person name="Xia J."/>
        </authorList>
    </citation>
    <scope>NUCLEOTIDE SEQUENCE</scope>
    <source>
        <strain evidence="1">WB101</strain>
    </source>
</reference>
<protein>
    <recommendedName>
        <fullName evidence="3">Outer membrane protein beta-barrel domain-containing protein</fullName>
    </recommendedName>
</protein>
<dbReference type="EMBL" id="JAKLWS010000021">
    <property type="protein sequence ID" value="MCG2589824.1"/>
    <property type="molecule type" value="Genomic_DNA"/>
</dbReference>
<organism evidence="1 2">
    <name type="scientific">Rhodohalobacter sulfatireducens</name>
    <dbReference type="NCBI Taxonomy" id="2911366"/>
    <lineage>
        <taxon>Bacteria</taxon>
        <taxon>Pseudomonadati</taxon>
        <taxon>Balneolota</taxon>
        <taxon>Balneolia</taxon>
        <taxon>Balneolales</taxon>
        <taxon>Balneolaceae</taxon>
        <taxon>Rhodohalobacter</taxon>
    </lineage>
</organism>
<reference evidence="1" key="1">
    <citation type="submission" date="2022-01" db="EMBL/GenBank/DDBJ databases">
        <authorList>
            <person name="Wang Y."/>
        </authorList>
    </citation>
    <scope>NUCLEOTIDE SEQUENCE</scope>
    <source>
        <strain evidence="1">WB101</strain>
    </source>
</reference>
<evidence type="ECO:0000313" key="1">
    <source>
        <dbReference type="EMBL" id="MCG2589824.1"/>
    </source>
</evidence>
<dbReference type="SUPFAM" id="SSF56925">
    <property type="entry name" value="OMPA-like"/>
    <property type="match status" value="1"/>
</dbReference>
<accession>A0ABS9KG41</accession>
<name>A0ABS9KG41_9BACT</name>
<dbReference type="InterPro" id="IPR011250">
    <property type="entry name" value="OMP/PagP_B-barrel"/>
</dbReference>
<gene>
    <name evidence="1" type="ORF">L6773_14685</name>
</gene>
<dbReference type="Gene3D" id="2.40.160.20">
    <property type="match status" value="1"/>
</dbReference>
<evidence type="ECO:0000313" key="2">
    <source>
        <dbReference type="Proteomes" id="UP001165366"/>
    </source>
</evidence>
<keyword evidence="2" id="KW-1185">Reference proteome</keyword>